<accession>A0A2V2NAL6</accession>
<keyword evidence="2" id="KW-1185">Reference proteome</keyword>
<dbReference type="Proteomes" id="UP000245657">
    <property type="component" value="Unassembled WGS sequence"/>
</dbReference>
<gene>
    <name evidence="1" type="ORF">DK846_10150</name>
</gene>
<reference evidence="1 2" key="1">
    <citation type="submission" date="2018-05" db="EMBL/GenBank/DDBJ databases">
        <title>Draft genome of Methanospirillum lacunae Ki8-1.</title>
        <authorList>
            <person name="Dueholm M.S."/>
            <person name="Nielsen P.H."/>
            <person name="Bakmann L.F."/>
            <person name="Otzen D.E."/>
        </authorList>
    </citation>
    <scope>NUCLEOTIDE SEQUENCE [LARGE SCALE GENOMIC DNA]</scope>
    <source>
        <strain evidence="1 2">Ki8-1</strain>
    </source>
</reference>
<evidence type="ECO:0000313" key="2">
    <source>
        <dbReference type="Proteomes" id="UP000245657"/>
    </source>
</evidence>
<name>A0A2V2NAL6_9EURY</name>
<dbReference type="RefSeq" id="WP_109968813.1">
    <property type="nucleotide sequence ID" value="NZ_CP176093.1"/>
</dbReference>
<protein>
    <submittedName>
        <fullName evidence="1">Uncharacterized protein</fullName>
    </submittedName>
</protein>
<sequence>MKRSIELKVPLSQDILPVITQFAEQVVITYGLSENDIKRSVLACEDVYTYLTSHSNGISDLTLNIKECGYYIQITFKFSPITIPLQVLNITATSDPRDPGCLAHMEIFIAAHVVDRFILDQDTPDETVVHLIIEKQYPLASESNLDALPASLPNLSCTTGTHEEIKQAAIRIIQRYGSRAPVFCRYPGKILDMIRSGEMQAAVYSDGKGNVAGCIFWVEGEHLIEVHGPYVFIAGHQPGEELTSFLLESVGRSGLKSLIIRDPLPGVPESWFEKLPTIAWNYPKKDQRKLSDTSMPLYRQLEEDTGVTVVVHPDFTQVVNEWYEKMNLPRFLTSSHPAGETPDEFTVFSVRIDNNRKIASLTLRIVGTDAALILAAHISHLTKQEISEITYEMDLSNEMEVFLVPVLIKSGFFPSYIIPWGGTSDILVFYYIGENL</sequence>
<dbReference type="AlphaFoldDB" id="A0A2V2NAL6"/>
<dbReference type="GeneID" id="97547787"/>
<proteinExistence type="predicted"/>
<dbReference type="EMBL" id="QGMY01000007">
    <property type="protein sequence ID" value="PWR72323.1"/>
    <property type="molecule type" value="Genomic_DNA"/>
</dbReference>
<organism evidence="1 2">
    <name type="scientific">Methanospirillum lacunae</name>
    <dbReference type="NCBI Taxonomy" id="668570"/>
    <lineage>
        <taxon>Archaea</taxon>
        <taxon>Methanobacteriati</taxon>
        <taxon>Methanobacteriota</taxon>
        <taxon>Stenosarchaea group</taxon>
        <taxon>Methanomicrobia</taxon>
        <taxon>Methanomicrobiales</taxon>
        <taxon>Methanospirillaceae</taxon>
        <taxon>Methanospirillum</taxon>
    </lineage>
</organism>
<comment type="caution">
    <text evidence="1">The sequence shown here is derived from an EMBL/GenBank/DDBJ whole genome shotgun (WGS) entry which is preliminary data.</text>
</comment>
<evidence type="ECO:0000313" key="1">
    <source>
        <dbReference type="EMBL" id="PWR72323.1"/>
    </source>
</evidence>